<accession>A0A518HDH7</accession>
<dbReference type="AlphaFoldDB" id="A0A518HDH7"/>
<feature type="transmembrane region" description="Helical" evidence="1">
    <location>
        <begin position="244"/>
        <end position="265"/>
    </location>
</feature>
<keyword evidence="1" id="KW-0812">Transmembrane</keyword>
<dbReference type="EMBL" id="CP036426">
    <property type="protein sequence ID" value="QDV38908.1"/>
    <property type="molecule type" value="Genomic_DNA"/>
</dbReference>
<dbReference type="OrthoDB" id="9820663at2"/>
<evidence type="ECO:0000256" key="1">
    <source>
        <dbReference type="SAM" id="Phobius"/>
    </source>
</evidence>
<gene>
    <name evidence="2" type="ORF">ElP_68680</name>
</gene>
<feature type="transmembrane region" description="Helical" evidence="1">
    <location>
        <begin position="292"/>
        <end position="314"/>
    </location>
</feature>
<feature type="transmembrane region" description="Helical" evidence="1">
    <location>
        <begin position="202"/>
        <end position="224"/>
    </location>
</feature>
<dbReference type="KEGG" id="tpla:ElP_68680"/>
<feature type="transmembrane region" description="Helical" evidence="1">
    <location>
        <begin position="21"/>
        <end position="40"/>
    </location>
</feature>
<reference evidence="2 3" key="1">
    <citation type="submission" date="2019-02" db="EMBL/GenBank/DDBJ databases">
        <title>Deep-cultivation of Planctomycetes and their phenomic and genomic characterization uncovers novel biology.</title>
        <authorList>
            <person name="Wiegand S."/>
            <person name="Jogler M."/>
            <person name="Boedeker C."/>
            <person name="Pinto D."/>
            <person name="Vollmers J."/>
            <person name="Rivas-Marin E."/>
            <person name="Kohn T."/>
            <person name="Peeters S.H."/>
            <person name="Heuer A."/>
            <person name="Rast P."/>
            <person name="Oberbeckmann S."/>
            <person name="Bunk B."/>
            <person name="Jeske O."/>
            <person name="Meyerdierks A."/>
            <person name="Storesund J.E."/>
            <person name="Kallscheuer N."/>
            <person name="Luecker S."/>
            <person name="Lage O.M."/>
            <person name="Pohl T."/>
            <person name="Merkel B.J."/>
            <person name="Hornburger P."/>
            <person name="Mueller R.-W."/>
            <person name="Bruemmer F."/>
            <person name="Labrenz M."/>
            <person name="Spormann A.M."/>
            <person name="Op den Camp H."/>
            <person name="Overmann J."/>
            <person name="Amann R."/>
            <person name="Jetten M.S.M."/>
            <person name="Mascher T."/>
            <person name="Medema M.H."/>
            <person name="Devos D.P."/>
            <person name="Kaster A.-K."/>
            <person name="Ovreas L."/>
            <person name="Rohde M."/>
            <person name="Galperin M.Y."/>
            <person name="Jogler C."/>
        </authorList>
    </citation>
    <scope>NUCLEOTIDE SEQUENCE [LARGE SCALE GENOMIC DNA]</scope>
    <source>
        <strain evidence="2 3">ElP</strain>
    </source>
</reference>
<keyword evidence="3" id="KW-1185">Reference proteome</keyword>
<feature type="transmembrane region" description="Helical" evidence="1">
    <location>
        <begin position="142"/>
        <end position="158"/>
    </location>
</feature>
<name>A0A518HDH7_9BACT</name>
<keyword evidence="1" id="KW-0472">Membrane</keyword>
<protein>
    <submittedName>
        <fullName evidence="2">Uncharacterized protein</fullName>
    </submittedName>
</protein>
<dbReference type="Proteomes" id="UP000317835">
    <property type="component" value="Chromosome"/>
</dbReference>
<organism evidence="2 3">
    <name type="scientific">Tautonia plasticadhaerens</name>
    <dbReference type="NCBI Taxonomy" id="2527974"/>
    <lineage>
        <taxon>Bacteria</taxon>
        <taxon>Pseudomonadati</taxon>
        <taxon>Planctomycetota</taxon>
        <taxon>Planctomycetia</taxon>
        <taxon>Isosphaerales</taxon>
        <taxon>Isosphaeraceae</taxon>
        <taxon>Tautonia</taxon>
    </lineage>
</organism>
<keyword evidence="1" id="KW-1133">Transmembrane helix</keyword>
<feature type="transmembrane region" description="Helical" evidence="1">
    <location>
        <begin position="326"/>
        <end position="349"/>
    </location>
</feature>
<feature type="transmembrane region" description="Helical" evidence="1">
    <location>
        <begin position="55"/>
        <end position="72"/>
    </location>
</feature>
<sequence length="376" mass="40087">MTDFETVSREIHGIIDRRRELYTFLGSVYAALGIFLQNALQGGLPESLGRVQEHLFAFYAVMVLVPSLILALRMGRLHAGLTLNGMLYARLMRGREFAGSGDPELAGRRNYFGVSFLNFLLADVIAGFSAAVLALALHAPPMLAAAVGVGTVAAWLLVDGRFHRQAVAYARARLLEDDFEAIDRGQWEAHVHATLKGCNQDLIGTVSFVGLMMFSTFEVLSSFGQIAEDARVDIPPELAETFGPVLFTSVLVLTCLIGLLVYVRVRIAIGHNSIRLYPNDDPFRPLRLTDSLLGYLLLAFLFGVSLHLLLTVAVGGRGGFGGELAVLAADGAAIVSAVVGGQAALVVAGRRARRRSAPKILIAGGPGDGGEGTGTA</sequence>
<proteinExistence type="predicted"/>
<evidence type="ECO:0000313" key="2">
    <source>
        <dbReference type="EMBL" id="QDV38908.1"/>
    </source>
</evidence>
<dbReference type="RefSeq" id="WP_145277765.1">
    <property type="nucleotide sequence ID" value="NZ_CP036426.1"/>
</dbReference>
<evidence type="ECO:0000313" key="3">
    <source>
        <dbReference type="Proteomes" id="UP000317835"/>
    </source>
</evidence>
<feature type="transmembrane region" description="Helical" evidence="1">
    <location>
        <begin position="116"/>
        <end position="136"/>
    </location>
</feature>